<evidence type="ECO:0000256" key="1">
    <source>
        <dbReference type="SAM" id="Phobius"/>
    </source>
</evidence>
<name>A0A1G4VKC3_9FLAO</name>
<dbReference type="eggNOG" id="ENOG502ZC6A">
    <property type="taxonomic scope" value="Bacteria"/>
</dbReference>
<accession>A0A1G4VKC3</accession>
<evidence type="ECO:0000313" key="3">
    <source>
        <dbReference type="Proteomes" id="UP000182124"/>
    </source>
</evidence>
<dbReference type="AlphaFoldDB" id="A0A1G4VKC3"/>
<dbReference type="Proteomes" id="UP000182124">
    <property type="component" value="Unassembled WGS sequence"/>
</dbReference>
<dbReference type="RefSeq" id="WP_023576865.1">
    <property type="nucleotide sequence ID" value="NZ_CBCSBQ010000014.1"/>
</dbReference>
<dbReference type="EMBL" id="FMTY01000002">
    <property type="protein sequence ID" value="SCX08073.1"/>
    <property type="molecule type" value="Genomic_DNA"/>
</dbReference>
<organism evidence="2 3">
    <name type="scientific">Flavobacterium saliperosum</name>
    <dbReference type="NCBI Taxonomy" id="329186"/>
    <lineage>
        <taxon>Bacteria</taxon>
        <taxon>Pseudomonadati</taxon>
        <taxon>Bacteroidota</taxon>
        <taxon>Flavobacteriia</taxon>
        <taxon>Flavobacteriales</taxon>
        <taxon>Flavobacteriaceae</taxon>
        <taxon>Flavobacterium</taxon>
    </lineage>
</organism>
<protein>
    <submittedName>
        <fullName evidence="2">Uncharacterized protein</fullName>
    </submittedName>
</protein>
<sequence length="270" mass="31292">MSKPSERFKKRKNAKELLQKISDNSLEYLIIHYSCESFYDLPEGNTPRITSIGVRYVKNAQTHSFSIHKIAELRQIAPNEINQNYNILEKAMLDEYFQFVSKHPNHKWIHINMRNINYGFEAINHRYRVLGGTPIDINDDSKIDLARLFIDLYGKEYAPHPRFESLYILNNITMSDFLNGEEEAQAFVEGNYVGLHQSTLRKIDNMHNVLSLANENDLKNKSNLFQIYGISIAGLYYMSKDNWIVAIIFWLINTSIAALIGIGITSFFSK</sequence>
<keyword evidence="1" id="KW-0472">Membrane</keyword>
<evidence type="ECO:0000313" key="2">
    <source>
        <dbReference type="EMBL" id="SCX08073.1"/>
    </source>
</evidence>
<feature type="transmembrane region" description="Helical" evidence="1">
    <location>
        <begin position="244"/>
        <end position="268"/>
    </location>
</feature>
<gene>
    <name evidence="2" type="ORF">SAMN02927925_01292</name>
</gene>
<keyword evidence="1" id="KW-0812">Transmembrane</keyword>
<keyword evidence="1" id="KW-1133">Transmembrane helix</keyword>
<reference evidence="2 3" key="1">
    <citation type="submission" date="2016-10" db="EMBL/GenBank/DDBJ databases">
        <authorList>
            <person name="de Groot N.N."/>
        </authorList>
    </citation>
    <scope>NUCLEOTIDE SEQUENCE [LARGE SCALE GENOMIC DNA]</scope>
    <source>
        <strain evidence="2 3">CGMCC 1.3801</strain>
    </source>
</reference>
<proteinExistence type="predicted"/>